<evidence type="ECO:0000313" key="1">
    <source>
        <dbReference type="EMBL" id="PKA44503.1"/>
    </source>
</evidence>
<gene>
    <name evidence="1" type="ORF">CWR43_06195</name>
</gene>
<dbReference type="AlphaFoldDB" id="A0A2N0DEI1"/>
<reference evidence="1 2" key="2">
    <citation type="submission" date="2017-12" db="EMBL/GenBank/DDBJ databases">
        <title>Genome sequence of Rhizobium sullae HCNT1 isolated from Sulla coronaria nodules and featuring peculiar denitrification phenotypes.</title>
        <authorList>
            <person name="De Diego-Diaz B."/>
            <person name="Treu L."/>
            <person name="Campanaro S."/>
            <person name="Da Silva Duarte V."/>
            <person name="Basaglia M."/>
            <person name="Favaro L."/>
            <person name="Casella S."/>
            <person name="Squartini A."/>
        </authorList>
    </citation>
    <scope>NUCLEOTIDE SEQUENCE [LARGE SCALE GENOMIC DNA]</scope>
    <source>
        <strain evidence="1 2">HCNT1</strain>
    </source>
</reference>
<organism evidence="1 2">
    <name type="scientific">Rhizobium sullae</name>
    <name type="common">Rhizobium hedysari</name>
    <dbReference type="NCBI Taxonomy" id="50338"/>
    <lineage>
        <taxon>Bacteria</taxon>
        <taxon>Pseudomonadati</taxon>
        <taxon>Pseudomonadota</taxon>
        <taxon>Alphaproteobacteria</taxon>
        <taxon>Hyphomicrobiales</taxon>
        <taxon>Rhizobiaceae</taxon>
        <taxon>Rhizobium/Agrobacterium group</taxon>
        <taxon>Rhizobium</taxon>
    </lineage>
</organism>
<accession>A0A2N0DEI1</accession>
<proteinExistence type="predicted"/>
<protein>
    <submittedName>
        <fullName evidence="1">Uncharacterized protein</fullName>
    </submittedName>
</protein>
<comment type="caution">
    <text evidence="1">The sequence shown here is derived from an EMBL/GenBank/DDBJ whole genome shotgun (WGS) entry which is preliminary data.</text>
</comment>
<name>A0A2N0DEI1_RHISU</name>
<dbReference type="EMBL" id="PIQN01000004">
    <property type="protein sequence ID" value="PKA44503.1"/>
    <property type="molecule type" value="Genomic_DNA"/>
</dbReference>
<reference evidence="1 2" key="1">
    <citation type="submission" date="2017-11" db="EMBL/GenBank/DDBJ databases">
        <authorList>
            <person name="Han C.G."/>
        </authorList>
    </citation>
    <scope>NUCLEOTIDE SEQUENCE [LARGE SCALE GENOMIC DNA]</scope>
    <source>
        <strain evidence="1 2">HCNT1</strain>
    </source>
</reference>
<sequence length="114" mass="12709">MATDTRIRASLSRFGANSSLSRAHQLDVGQPGIVVEIRDRLSMLIGPEHAPVRIPEPVRHLIELLRLEHEVVRRASCRNSKRGLAVPIDPADRERLHLRVVDHGAVGTFEAVKD</sequence>
<dbReference type="Proteomes" id="UP000232164">
    <property type="component" value="Unassembled WGS sequence"/>
</dbReference>
<evidence type="ECO:0000313" key="2">
    <source>
        <dbReference type="Proteomes" id="UP000232164"/>
    </source>
</evidence>